<comment type="caution">
    <text evidence="5">The sequence shown here is derived from an EMBL/GenBank/DDBJ whole genome shotgun (WGS) entry which is preliminary data.</text>
</comment>
<gene>
    <name evidence="5" type="ORF">DXZ20_06670</name>
</gene>
<keyword evidence="6" id="KW-1185">Reference proteome</keyword>
<keyword evidence="3" id="KW-0804">Transcription</keyword>
<organism evidence="5 6">
    <name type="scientific">Adonisia turfae CCMR0081</name>
    <dbReference type="NCBI Taxonomy" id="2292702"/>
    <lineage>
        <taxon>Bacteria</taxon>
        <taxon>Bacillati</taxon>
        <taxon>Cyanobacteriota</taxon>
        <taxon>Adonisia</taxon>
        <taxon>Adonisia turfae</taxon>
    </lineage>
</organism>
<dbReference type="PROSITE" id="PS01124">
    <property type="entry name" value="HTH_ARAC_FAMILY_2"/>
    <property type="match status" value="1"/>
</dbReference>
<dbReference type="InterPro" id="IPR018062">
    <property type="entry name" value="HTH_AraC-typ_CS"/>
</dbReference>
<dbReference type="GO" id="GO:0003700">
    <property type="term" value="F:DNA-binding transcription factor activity"/>
    <property type="evidence" value="ECO:0007669"/>
    <property type="project" value="InterPro"/>
</dbReference>
<evidence type="ECO:0000313" key="6">
    <source>
        <dbReference type="Proteomes" id="UP000481033"/>
    </source>
</evidence>
<dbReference type="Pfam" id="PF12833">
    <property type="entry name" value="HTH_18"/>
    <property type="match status" value="1"/>
</dbReference>
<keyword evidence="2" id="KW-0238">DNA-binding</keyword>
<dbReference type="AlphaFoldDB" id="A0A6M0RGK8"/>
<evidence type="ECO:0000256" key="1">
    <source>
        <dbReference type="ARBA" id="ARBA00023015"/>
    </source>
</evidence>
<dbReference type="EMBL" id="QXHD01000004">
    <property type="protein sequence ID" value="NEZ55364.1"/>
    <property type="molecule type" value="Genomic_DNA"/>
</dbReference>
<dbReference type="PROSITE" id="PS00041">
    <property type="entry name" value="HTH_ARAC_FAMILY_1"/>
    <property type="match status" value="1"/>
</dbReference>
<dbReference type="InterPro" id="IPR018060">
    <property type="entry name" value="HTH_AraC"/>
</dbReference>
<feature type="domain" description="HTH araC/xylS-type" evidence="4">
    <location>
        <begin position="208"/>
        <end position="306"/>
    </location>
</feature>
<dbReference type="SMART" id="SM00342">
    <property type="entry name" value="HTH_ARAC"/>
    <property type="match status" value="1"/>
</dbReference>
<dbReference type="PANTHER" id="PTHR46796:SF6">
    <property type="entry name" value="ARAC SUBFAMILY"/>
    <property type="match status" value="1"/>
</dbReference>
<dbReference type="InterPro" id="IPR050204">
    <property type="entry name" value="AraC_XylS_family_regulators"/>
</dbReference>
<accession>A0A6M0RGK8</accession>
<dbReference type="PANTHER" id="PTHR46796">
    <property type="entry name" value="HTH-TYPE TRANSCRIPTIONAL ACTIVATOR RHAS-RELATED"/>
    <property type="match status" value="1"/>
</dbReference>
<evidence type="ECO:0000256" key="2">
    <source>
        <dbReference type="ARBA" id="ARBA00023125"/>
    </source>
</evidence>
<dbReference type="Gene3D" id="1.10.10.60">
    <property type="entry name" value="Homeodomain-like"/>
    <property type="match status" value="2"/>
</dbReference>
<evidence type="ECO:0000313" key="5">
    <source>
        <dbReference type="EMBL" id="NEZ55364.1"/>
    </source>
</evidence>
<dbReference type="GO" id="GO:0043565">
    <property type="term" value="F:sequence-specific DNA binding"/>
    <property type="evidence" value="ECO:0007669"/>
    <property type="project" value="InterPro"/>
</dbReference>
<proteinExistence type="predicted"/>
<dbReference type="InterPro" id="IPR009057">
    <property type="entry name" value="Homeodomain-like_sf"/>
</dbReference>
<keyword evidence="1" id="KW-0805">Transcription regulation</keyword>
<dbReference type="RefSeq" id="WP_163697180.1">
    <property type="nucleotide sequence ID" value="NZ_QXHD01000004.1"/>
</dbReference>
<dbReference type="SUPFAM" id="SSF46689">
    <property type="entry name" value="Homeodomain-like"/>
    <property type="match status" value="2"/>
</dbReference>
<protein>
    <submittedName>
        <fullName evidence="5">AraC family transcriptional regulator</fullName>
    </submittedName>
</protein>
<name>A0A6M0RGK8_9CYAN</name>
<reference evidence="5 6" key="1">
    <citation type="journal article" date="2020" name="Microb. Ecol.">
        <title>Ecogenomics of the Marine Benthic Filamentous Cyanobacterium Adonisia.</title>
        <authorList>
            <person name="Walter J.M."/>
            <person name="Coutinho F.H."/>
            <person name="Leomil L."/>
            <person name="Hargreaves P.I."/>
            <person name="Campeao M.E."/>
            <person name="Vieira V.V."/>
            <person name="Silva B.S."/>
            <person name="Fistarol G.O."/>
            <person name="Salomon P.S."/>
            <person name="Sawabe T."/>
            <person name="Mino S."/>
            <person name="Hosokawa M."/>
            <person name="Miyashita H."/>
            <person name="Maruyama F."/>
            <person name="van Verk M.C."/>
            <person name="Dutilh B.E."/>
            <person name="Thompson C.C."/>
            <person name="Thompson F.L."/>
        </authorList>
    </citation>
    <scope>NUCLEOTIDE SEQUENCE [LARGE SCALE GENOMIC DNA]</scope>
    <source>
        <strain evidence="5 6">CCMR0081</strain>
    </source>
</reference>
<evidence type="ECO:0000259" key="4">
    <source>
        <dbReference type="PROSITE" id="PS01124"/>
    </source>
</evidence>
<dbReference type="Proteomes" id="UP000481033">
    <property type="component" value="Unassembled WGS sequence"/>
</dbReference>
<sequence length="306" mass="34952">MTDRRTLAIDFTQETSVLDVYPDKPLLSSKDLSWQGIHLGYYCQPPHETPEYRPKQCLISIHLGQPLTLQQTWKNGLATNEFQTYGSVSIYPTTHSLKETWNADAEYVEIYLTPTLFSQIAHESLDADRLEILPQPNIRDPLIQQLGLSLKTELESRHVDTSAIEANKTRLLAESISSVLAIHLIKTYSSQLPVIRDYSDGLPKHKLQLAVDYIYTNLATDLSLGELSQMVGMSMHHFSRLFKQSLGCSPYQYVLRCRVEWAKRLLLQRKLSIADVALTVGFSSQSHLTQHFRRHVGTTPKRFLKQ</sequence>
<evidence type="ECO:0000256" key="3">
    <source>
        <dbReference type="ARBA" id="ARBA00023163"/>
    </source>
</evidence>